<dbReference type="EMBL" id="BLXT01002861">
    <property type="protein sequence ID" value="GFN98711.1"/>
    <property type="molecule type" value="Genomic_DNA"/>
</dbReference>
<evidence type="ECO:0000313" key="1">
    <source>
        <dbReference type="EMBL" id="GFN98711.1"/>
    </source>
</evidence>
<dbReference type="AlphaFoldDB" id="A0AAV3ZVL2"/>
<protein>
    <submittedName>
        <fullName evidence="1">Uncharacterized protein</fullName>
    </submittedName>
</protein>
<evidence type="ECO:0000313" key="2">
    <source>
        <dbReference type="Proteomes" id="UP000735302"/>
    </source>
</evidence>
<keyword evidence="2" id="KW-1185">Reference proteome</keyword>
<reference evidence="1 2" key="1">
    <citation type="journal article" date="2021" name="Elife">
        <title>Chloroplast acquisition without the gene transfer in kleptoplastic sea slugs, Plakobranchus ocellatus.</title>
        <authorList>
            <person name="Maeda T."/>
            <person name="Takahashi S."/>
            <person name="Yoshida T."/>
            <person name="Shimamura S."/>
            <person name="Takaki Y."/>
            <person name="Nagai Y."/>
            <person name="Toyoda A."/>
            <person name="Suzuki Y."/>
            <person name="Arimoto A."/>
            <person name="Ishii H."/>
            <person name="Satoh N."/>
            <person name="Nishiyama T."/>
            <person name="Hasebe M."/>
            <person name="Maruyama T."/>
            <person name="Minagawa J."/>
            <person name="Obokata J."/>
            <person name="Shigenobu S."/>
        </authorList>
    </citation>
    <scope>NUCLEOTIDE SEQUENCE [LARGE SCALE GENOMIC DNA]</scope>
</reference>
<name>A0AAV3ZVL2_9GAST</name>
<proteinExistence type="predicted"/>
<sequence>MFITPCIAIRINRLAMAKKVRDQLEEEDGLCATNDIVIIHVQAQALNSHTIRAALEEWSPLHLQFCLHLCLHFPLPPLPQPVIYIWRSPTMTLKPVFSLKGHKALWELRIAVRTIWNVLDW</sequence>
<accession>A0AAV3ZVL2</accession>
<organism evidence="1 2">
    <name type="scientific">Plakobranchus ocellatus</name>
    <dbReference type="NCBI Taxonomy" id="259542"/>
    <lineage>
        <taxon>Eukaryota</taxon>
        <taxon>Metazoa</taxon>
        <taxon>Spiralia</taxon>
        <taxon>Lophotrochozoa</taxon>
        <taxon>Mollusca</taxon>
        <taxon>Gastropoda</taxon>
        <taxon>Heterobranchia</taxon>
        <taxon>Euthyneura</taxon>
        <taxon>Panpulmonata</taxon>
        <taxon>Sacoglossa</taxon>
        <taxon>Placobranchoidea</taxon>
        <taxon>Plakobranchidae</taxon>
        <taxon>Plakobranchus</taxon>
    </lineage>
</organism>
<dbReference type="Proteomes" id="UP000735302">
    <property type="component" value="Unassembled WGS sequence"/>
</dbReference>
<comment type="caution">
    <text evidence="1">The sequence shown here is derived from an EMBL/GenBank/DDBJ whole genome shotgun (WGS) entry which is preliminary data.</text>
</comment>
<gene>
    <name evidence="1" type="ORF">PoB_002521700</name>
</gene>